<evidence type="ECO:0000256" key="1">
    <source>
        <dbReference type="ARBA" id="ARBA00004651"/>
    </source>
</evidence>
<dbReference type="GO" id="GO:0005886">
    <property type="term" value="C:plasma membrane"/>
    <property type="evidence" value="ECO:0007669"/>
    <property type="project" value="UniProtKB-SubCell"/>
</dbReference>
<dbReference type="AlphaFoldDB" id="A0A380TLB1"/>
<feature type="transmembrane region" description="Helical" evidence="6">
    <location>
        <begin position="111"/>
        <end position="132"/>
    </location>
</feature>
<evidence type="ECO:0000313" key="7">
    <source>
        <dbReference type="EMBL" id="SUS08817.1"/>
    </source>
</evidence>
<keyword evidence="5 6" id="KW-0472">Membrane</keyword>
<dbReference type="InterPro" id="IPR002797">
    <property type="entry name" value="Polysacc_synth"/>
</dbReference>
<dbReference type="Pfam" id="PF01943">
    <property type="entry name" value="Polysacc_synt"/>
    <property type="match status" value="1"/>
</dbReference>
<feature type="transmembrane region" description="Helical" evidence="6">
    <location>
        <begin position="170"/>
        <end position="193"/>
    </location>
</feature>
<feature type="transmembrane region" description="Helical" evidence="6">
    <location>
        <begin position="35"/>
        <end position="54"/>
    </location>
</feature>
<gene>
    <name evidence="7" type="ORF">DF3PB_90019</name>
</gene>
<organism evidence="7">
    <name type="scientific">metagenome</name>
    <dbReference type="NCBI Taxonomy" id="256318"/>
    <lineage>
        <taxon>unclassified sequences</taxon>
        <taxon>metagenomes</taxon>
    </lineage>
</organism>
<dbReference type="EMBL" id="UIDG01000645">
    <property type="protein sequence ID" value="SUS08817.1"/>
    <property type="molecule type" value="Genomic_DNA"/>
</dbReference>
<protein>
    <recommendedName>
        <fullName evidence="8">Polysaccharide biosynthesis protein</fullName>
    </recommendedName>
</protein>
<keyword evidence="4 6" id="KW-1133">Transmembrane helix</keyword>
<keyword evidence="2" id="KW-1003">Cell membrane</keyword>
<dbReference type="InterPro" id="IPR050833">
    <property type="entry name" value="Poly_Biosynth_Transport"/>
</dbReference>
<keyword evidence="3 6" id="KW-0812">Transmembrane</keyword>
<evidence type="ECO:0000256" key="2">
    <source>
        <dbReference type="ARBA" id="ARBA00022475"/>
    </source>
</evidence>
<dbReference type="PANTHER" id="PTHR30250:SF11">
    <property type="entry name" value="O-ANTIGEN TRANSPORTER-RELATED"/>
    <property type="match status" value="1"/>
</dbReference>
<evidence type="ECO:0008006" key="8">
    <source>
        <dbReference type="Google" id="ProtNLM"/>
    </source>
</evidence>
<feature type="transmembrane region" description="Helical" evidence="6">
    <location>
        <begin position="199"/>
        <end position="219"/>
    </location>
</feature>
<comment type="subcellular location">
    <subcellularLocation>
        <location evidence="1">Cell membrane</location>
        <topology evidence="1">Multi-pass membrane protein</topology>
    </subcellularLocation>
</comment>
<reference evidence="7" key="1">
    <citation type="submission" date="2018-07" db="EMBL/GenBank/DDBJ databases">
        <authorList>
            <person name="Quirk P.G."/>
            <person name="Krulwich T.A."/>
        </authorList>
    </citation>
    <scope>NUCLEOTIDE SEQUENCE</scope>
</reference>
<feature type="transmembrane region" description="Helical" evidence="6">
    <location>
        <begin position="138"/>
        <end position="158"/>
    </location>
</feature>
<accession>A0A380TLB1</accession>
<evidence type="ECO:0000256" key="6">
    <source>
        <dbReference type="SAM" id="Phobius"/>
    </source>
</evidence>
<evidence type="ECO:0000256" key="4">
    <source>
        <dbReference type="ARBA" id="ARBA00022989"/>
    </source>
</evidence>
<evidence type="ECO:0000256" key="3">
    <source>
        <dbReference type="ARBA" id="ARBA00022692"/>
    </source>
</evidence>
<dbReference type="PANTHER" id="PTHR30250">
    <property type="entry name" value="PST FAMILY PREDICTED COLANIC ACID TRANSPORTER"/>
    <property type="match status" value="1"/>
</dbReference>
<feature type="transmembrane region" description="Helical" evidence="6">
    <location>
        <begin position="397"/>
        <end position="416"/>
    </location>
</feature>
<feature type="transmembrane region" description="Helical" evidence="6">
    <location>
        <begin position="66"/>
        <end position="88"/>
    </location>
</feature>
<name>A0A380TLB1_9ZZZZ</name>
<feature type="transmembrane region" description="Helical" evidence="6">
    <location>
        <begin position="366"/>
        <end position="385"/>
    </location>
</feature>
<feature type="transmembrane region" description="Helical" evidence="6">
    <location>
        <begin position="422"/>
        <end position="442"/>
    </location>
</feature>
<feature type="transmembrane region" description="Helical" evidence="6">
    <location>
        <begin position="325"/>
        <end position="346"/>
    </location>
</feature>
<sequence length="451" mass="48168">MSEIRHSQGAKVAFTARMSPLDFDRLRRLAKEGGWIVAGQVAAVAGSLAAVRVLTEFLTPAQYGELALGLTIAGLVNQVVMGGVGNGIGRFYAIAAEKCDVGGYLNASRRLVGYATLVVLAMAGMLLLGLAWTDRTQWLGLAAAALIFALLAGYNSCLSSVQNAARQRQIVALHSALDSWLKIALAVGVMLWLGTSSTAVVIGYALSAFIVTASQLVFLRRLASRHLHRAPGATPPAQWAGEMWRYGWPFSTFGVFTWAQQASDRWALQAFSSTADVGAYAALFQLGYTPISIATGLMVTFLGPVLFQRAGDASDPVRNRRVHRLTWRLTWTGIASTGLAFAIALAVHKWLFALLVAAPYRFTSLWLPWMILAGGLFAAGQVLALKLMADMRPAATVPVKIATAVLGIGLNAWGAAYYGLPGVVAAAVVFSAIYLGWMMWLCRDVRGSAAT</sequence>
<evidence type="ECO:0000256" key="5">
    <source>
        <dbReference type="ARBA" id="ARBA00023136"/>
    </source>
</evidence>
<proteinExistence type="predicted"/>